<evidence type="ECO:0000259" key="1">
    <source>
        <dbReference type="Pfam" id="PF13472"/>
    </source>
</evidence>
<sequence length="263" mass="28908">MTEHVSSTNRRSFLQTALAAGGAAAAGLAASTPATVSAAAKSDDAFLPEGATVLFQGDSITDAGRSRDRADEVNQQAAMGKGYAWMAAAGLLTTYPKKELQIYNRGISGNKVYQLSDRWQKDCIDLKPDVLSILIGVNDIWHGLNGKYDGTVKTYENDYRALLKRTREALPNVHLVICEPFVLRCGAVNDKWFPEFDGYREAARRVFDEQHKSHPDATRFVAFQEMFDEAVQYAPPELWAADGVHPSSYGASLMATAWQNAVR</sequence>
<gene>
    <name evidence="2" type="ordered locus">Plabr_2714</name>
</gene>
<dbReference type="InterPro" id="IPR013830">
    <property type="entry name" value="SGNH_hydro"/>
</dbReference>
<dbReference type="InterPro" id="IPR019546">
    <property type="entry name" value="TAT_signal_bac_arc"/>
</dbReference>
<dbReference type="CDD" id="cd01834">
    <property type="entry name" value="SGNH_hydrolase_like_2"/>
    <property type="match status" value="1"/>
</dbReference>
<dbReference type="InterPro" id="IPR036514">
    <property type="entry name" value="SGNH_hydro_sf"/>
</dbReference>
<dbReference type="STRING" id="756272.Plabr_2714"/>
<dbReference type="NCBIfam" id="TIGR01409">
    <property type="entry name" value="TAT_signal_seq"/>
    <property type="match status" value="1"/>
</dbReference>
<dbReference type="Proteomes" id="UP000006860">
    <property type="component" value="Chromosome"/>
</dbReference>
<protein>
    <submittedName>
        <fullName evidence="2">Lipolytic protein G-D-S-L family</fullName>
    </submittedName>
</protein>
<name>F0SSJ8_RUBBR</name>
<dbReference type="EMBL" id="CP002546">
    <property type="protein sequence ID" value="ADY60314.1"/>
    <property type="molecule type" value="Genomic_DNA"/>
</dbReference>
<dbReference type="RefSeq" id="WP_013629038.1">
    <property type="nucleotide sequence ID" value="NC_015174.1"/>
</dbReference>
<dbReference type="AlphaFoldDB" id="F0SSJ8"/>
<dbReference type="InterPro" id="IPR051532">
    <property type="entry name" value="Ester_Hydrolysis_Enzymes"/>
</dbReference>
<dbReference type="SUPFAM" id="SSF52266">
    <property type="entry name" value="SGNH hydrolase"/>
    <property type="match status" value="1"/>
</dbReference>
<evidence type="ECO:0000313" key="2">
    <source>
        <dbReference type="EMBL" id="ADY60314.1"/>
    </source>
</evidence>
<dbReference type="Gene3D" id="3.40.50.1110">
    <property type="entry name" value="SGNH hydrolase"/>
    <property type="match status" value="1"/>
</dbReference>
<keyword evidence="3" id="KW-1185">Reference proteome</keyword>
<dbReference type="HOGENOM" id="CLU_051989_5_2_0"/>
<dbReference type="eggNOG" id="COG2755">
    <property type="taxonomic scope" value="Bacteria"/>
</dbReference>
<dbReference type="PROSITE" id="PS51318">
    <property type="entry name" value="TAT"/>
    <property type="match status" value="1"/>
</dbReference>
<dbReference type="PANTHER" id="PTHR30383:SF5">
    <property type="entry name" value="SGNH HYDROLASE-TYPE ESTERASE DOMAIN-CONTAINING PROTEIN"/>
    <property type="match status" value="1"/>
</dbReference>
<dbReference type="Pfam" id="PF13472">
    <property type="entry name" value="Lipase_GDSL_2"/>
    <property type="match status" value="1"/>
</dbReference>
<reference evidence="3" key="1">
    <citation type="submission" date="2011-02" db="EMBL/GenBank/DDBJ databases">
        <title>The complete genome of Planctomyces brasiliensis DSM 5305.</title>
        <authorList>
            <person name="Lucas S."/>
            <person name="Copeland A."/>
            <person name="Lapidus A."/>
            <person name="Bruce D."/>
            <person name="Goodwin L."/>
            <person name="Pitluck S."/>
            <person name="Kyrpides N."/>
            <person name="Mavromatis K."/>
            <person name="Pagani I."/>
            <person name="Ivanova N."/>
            <person name="Ovchinnikova G."/>
            <person name="Lu M."/>
            <person name="Detter J.C."/>
            <person name="Han C."/>
            <person name="Land M."/>
            <person name="Hauser L."/>
            <person name="Markowitz V."/>
            <person name="Cheng J.-F."/>
            <person name="Hugenholtz P."/>
            <person name="Woyke T."/>
            <person name="Wu D."/>
            <person name="Tindall B."/>
            <person name="Pomrenke H.G."/>
            <person name="Brambilla E."/>
            <person name="Klenk H.-P."/>
            <person name="Eisen J.A."/>
        </authorList>
    </citation>
    <scope>NUCLEOTIDE SEQUENCE [LARGE SCALE GENOMIC DNA]</scope>
    <source>
        <strain evidence="3">ATCC 49424 / DSM 5305 / JCM 21570 / NBRC 103401 / IFAM 1448</strain>
    </source>
</reference>
<dbReference type="PANTHER" id="PTHR30383">
    <property type="entry name" value="THIOESTERASE 1/PROTEASE 1/LYSOPHOSPHOLIPASE L1"/>
    <property type="match status" value="1"/>
</dbReference>
<dbReference type="GO" id="GO:0004622">
    <property type="term" value="F:phosphatidylcholine lysophospholipase activity"/>
    <property type="evidence" value="ECO:0007669"/>
    <property type="project" value="TreeGrafter"/>
</dbReference>
<accession>F0SSJ8</accession>
<dbReference type="OrthoDB" id="9794725at2"/>
<proteinExistence type="predicted"/>
<dbReference type="InterPro" id="IPR006311">
    <property type="entry name" value="TAT_signal"/>
</dbReference>
<dbReference type="KEGG" id="pbs:Plabr_2714"/>
<feature type="domain" description="SGNH hydrolase-type esterase" evidence="1">
    <location>
        <begin position="57"/>
        <end position="251"/>
    </location>
</feature>
<organism evidence="2 3">
    <name type="scientific">Rubinisphaera brasiliensis (strain ATCC 49424 / DSM 5305 / JCM 21570 / IAM 15109 / NBRC 103401 / IFAM 1448)</name>
    <name type="common">Planctomyces brasiliensis</name>
    <dbReference type="NCBI Taxonomy" id="756272"/>
    <lineage>
        <taxon>Bacteria</taxon>
        <taxon>Pseudomonadati</taxon>
        <taxon>Planctomycetota</taxon>
        <taxon>Planctomycetia</taxon>
        <taxon>Planctomycetales</taxon>
        <taxon>Planctomycetaceae</taxon>
        <taxon>Rubinisphaera</taxon>
    </lineage>
</organism>
<evidence type="ECO:0000313" key="3">
    <source>
        <dbReference type="Proteomes" id="UP000006860"/>
    </source>
</evidence>